<evidence type="ECO:0000259" key="2">
    <source>
        <dbReference type="Pfam" id="PF12146"/>
    </source>
</evidence>
<evidence type="ECO:0000313" key="4">
    <source>
        <dbReference type="Proteomes" id="UP000268658"/>
    </source>
</evidence>
<reference evidence="3 4" key="1">
    <citation type="submission" date="2018-12" db="EMBL/GenBank/DDBJ databases">
        <authorList>
            <consortium name="Pathogen Informatics"/>
        </authorList>
    </citation>
    <scope>NUCLEOTIDE SEQUENCE [LARGE SCALE GENOMIC DNA]</scope>
    <source>
        <strain evidence="3 4">NCTC10951</strain>
    </source>
</reference>
<name>A0A3S5EWI5_ACTVI</name>
<organism evidence="3 4">
    <name type="scientific">Actinomyces viscosus</name>
    <dbReference type="NCBI Taxonomy" id="1656"/>
    <lineage>
        <taxon>Bacteria</taxon>
        <taxon>Bacillati</taxon>
        <taxon>Actinomycetota</taxon>
        <taxon>Actinomycetes</taxon>
        <taxon>Actinomycetales</taxon>
        <taxon>Actinomycetaceae</taxon>
        <taxon>Actinomyces</taxon>
    </lineage>
</organism>
<evidence type="ECO:0000313" key="3">
    <source>
        <dbReference type="EMBL" id="VEI17297.1"/>
    </source>
</evidence>
<dbReference type="Pfam" id="PF12146">
    <property type="entry name" value="Hydrolase_4"/>
    <property type="match status" value="1"/>
</dbReference>
<dbReference type="InterPro" id="IPR022742">
    <property type="entry name" value="Hydrolase_4"/>
</dbReference>
<sequence length="425" mass="44800">MSAPSDQTSPEPQPEPTLEPPQTGPATRSAQTAPPPAAAPSSGTPPAGLGPVPPPPAQTPAAVGPGDAAATGQGAAAPAAPVSAGESAPPKAAAAPGASGAAAPDILGEPWVARRIPVTESPTKAPGADHAVLVFQREAAGRASAPRHSRAVLYLHGRSDYFFQTHLAQAYLDAGYEFYALDLRACGRAGVGHASPHDVRDLRVHDEEISEALRIIRSEHGHDVVVLNGHSTGGLQAVIWTADHPGTVDALVLNSPWLDLRGSALVRSYGSAFVDLISRRDPERVIGEPGSGKEDNYVAALHRRWRGEWDWDLALKPAPSFPVRAGFLAGIRRLQREVHHGLGIRVPILVCCSTVSNGARATLEEAQRSDVVLDVDQIIDRAQYLGDDVTVRQIPEGVHDLALSGPLARAEYLQAVTSWLDNRLH</sequence>
<feature type="compositionally biased region" description="Pro residues" evidence="1">
    <location>
        <begin position="11"/>
        <end position="23"/>
    </location>
</feature>
<keyword evidence="3" id="KW-0378">Hydrolase</keyword>
<dbReference type="InterPro" id="IPR029058">
    <property type="entry name" value="AB_hydrolase_fold"/>
</dbReference>
<dbReference type="EMBL" id="LR134477">
    <property type="protein sequence ID" value="VEI17297.1"/>
    <property type="molecule type" value="Genomic_DNA"/>
</dbReference>
<feature type="domain" description="Serine aminopeptidase S33" evidence="2">
    <location>
        <begin position="148"/>
        <end position="351"/>
    </location>
</feature>
<dbReference type="AlphaFoldDB" id="A0A3S5EWI5"/>
<feature type="compositionally biased region" description="Low complexity" evidence="1">
    <location>
        <begin position="39"/>
        <end position="50"/>
    </location>
</feature>
<gene>
    <name evidence="3" type="ORF">NCTC10951_02122</name>
</gene>
<dbReference type="GO" id="GO:0016787">
    <property type="term" value="F:hydrolase activity"/>
    <property type="evidence" value="ECO:0007669"/>
    <property type="project" value="UniProtKB-KW"/>
</dbReference>
<proteinExistence type="predicted"/>
<protein>
    <submittedName>
        <fullName evidence="3">Alpha/beta hydrolase family</fullName>
    </submittedName>
</protein>
<evidence type="ECO:0000256" key="1">
    <source>
        <dbReference type="SAM" id="MobiDB-lite"/>
    </source>
</evidence>
<dbReference type="SUPFAM" id="SSF53474">
    <property type="entry name" value="alpha/beta-Hydrolases"/>
    <property type="match status" value="1"/>
</dbReference>
<dbReference type="Gene3D" id="3.40.50.1820">
    <property type="entry name" value="alpha/beta hydrolase"/>
    <property type="match status" value="1"/>
</dbReference>
<feature type="region of interest" description="Disordered" evidence="1">
    <location>
        <begin position="1"/>
        <end position="104"/>
    </location>
</feature>
<feature type="compositionally biased region" description="Low complexity" evidence="1">
    <location>
        <begin position="59"/>
        <end position="104"/>
    </location>
</feature>
<accession>A0A3S5EWI5</accession>
<dbReference type="Proteomes" id="UP000268658">
    <property type="component" value="Chromosome"/>
</dbReference>
<dbReference type="KEGG" id="avc:NCTC10951_02122"/>
<feature type="compositionally biased region" description="Low complexity" evidence="1">
    <location>
        <begin position="1"/>
        <end position="10"/>
    </location>
</feature>